<dbReference type="InterPro" id="IPR028081">
    <property type="entry name" value="Leu-bd"/>
</dbReference>
<proteinExistence type="inferred from homology"/>
<dbReference type="Gene3D" id="3.40.50.2300">
    <property type="match status" value="2"/>
</dbReference>
<dbReference type="PANTHER" id="PTHR30483:SF6">
    <property type="entry name" value="PERIPLASMIC BINDING PROTEIN OF ABC TRANSPORTER FOR NATURAL AMINO ACIDS"/>
    <property type="match status" value="1"/>
</dbReference>
<reference evidence="5 6" key="1">
    <citation type="submission" date="2019-11" db="EMBL/GenBank/DDBJ databases">
        <authorList>
            <person name="Lang L."/>
        </authorList>
    </citation>
    <scope>NUCLEOTIDE SEQUENCE [LARGE SCALE GENOMIC DNA]</scope>
    <source>
        <strain evidence="5 6">YIM 132242</strain>
    </source>
</reference>
<name>A0A6L6HTV8_9RHOB</name>
<keyword evidence="2" id="KW-0732">Signal</keyword>
<dbReference type="EMBL" id="WMBT01000014">
    <property type="protein sequence ID" value="MTE01720.1"/>
    <property type="molecule type" value="Genomic_DNA"/>
</dbReference>
<keyword evidence="3" id="KW-0813">Transport</keyword>
<dbReference type="Pfam" id="PF13458">
    <property type="entry name" value="Peripla_BP_6"/>
    <property type="match status" value="1"/>
</dbReference>
<dbReference type="SUPFAM" id="SSF53822">
    <property type="entry name" value="Periplasmic binding protein-like I"/>
    <property type="match status" value="1"/>
</dbReference>
<dbReference type="InterPro" id="IPR051010">
    <property type="entry name" value="BCAA_transport"/>
</dbReference>
<dbReference type="PANTHER" id="PTHR30483">
    <property type="entry name" value="LEUCINE-SPECIFIC-BINDING PROTEIN"/>
    <property type="match status" value="1"/>
</dbReference>
<sequence length="420" mass="45026">MSGFGWGNRFRTSMSGMTLLGRRPRMKTYWTRAAVLAVALGAGSAPAWAEVTIGYLAAMTGSTADMTGEAGLHGVKLAIEDFGGQVNGEPITVLVGDHLGKPDVGLSIAREWIDQKDVNILMNVDNSAVALAVSDLIRDKDVAMAMGSSTSKLIGESCGPNQMMMLLDNTALARAVVLPQIAAGSDKWFFITVDYALGHDLQAQATKAITEAGAMVVGSTVHSPQATDFSAQLLEAQASGATNIALATFGAWQNTITKQAQEFGIEARLSPFYLADTDIKSAGLDALQNVSGAIQFYWDQNDATRAFAERFRAGFGRPPVFTNAYMYEFTRHYLKGVEAVGSTDAAKVTEWMRQNPIEMINGSEATIRADGYTLRDVYSYRTKTPAESKGDWDYLEITGTIAADDIAPPLAESTCPLVKG</sequence>
<gene>
    <name evidence="5" type="ORF">GIY56_15630</name>
</gene>
<dbReference type="InterPro" id="IPR028082">
    <property type="entry name" value="Peripla_BP_I"/>
</dbReference>
<dbReference type="Proteomes" id="UP000481417">
    <property type="component" value="Unassembled WGS sequence"/>
</dbReference>
<organism evidence="5 6">
    <name type="scientific">Paracoccus lichenicola</name>
    <dbReference type="NCBI Taxonomy" id="2665644"/>
    <lineage>
        <taxon>Bacteria</taxon>
        <taxon>Pseudomonadati</taxon>
        <taxon>Pseudomonadota</taxon>
        <taxon>Alphaproteobacteria</taxon>
        <taxon>Rhodobacterales</taxon>
        <taxon>Paracoccaceae</taxon>
        <taxon>Paracoccus</taxon>
    </lineage>
</organism>
<protein>
    <submittedName>
        <fullName evidence="5">ABC transporter substrate-binding protein</fullName>
    </submittedName>
</protein>
<comment type="caution">
    <text evidence="5">The sequence shown here is derived from an EMBL/GenBank/DDBJ whole genome shotgun (WGS) entry which is preliminary data.</text>
</comment>
<evidence type="ECO:0000256" key="3">
    <source>
        <dbReference type="ARBA" id="ARBA00022970"/>
    </source>
</evidence>
<dbReference type="CDD" id="cd06327">
    <property type="entry name" value="PBP1_SBP-like"/>
    <property type="match status" value="1"/>
</dbReference>
<keyword evidence="6" id="KW-1185">Reference proteome</keyword>
<dbReference type="AlphaFoldDB" id="A0A6L6HTV8"/>
<accession>A0A6L6HTV8</accession>
<feature type="domain" description="Leucine-binding protein" evidence="4">
    <location>
        <begin position="50"/>
        <end position="383"/>
    </location>
</feature>
<evidence type="ECO:0000256" key="1">
    <source>
        <dbReference type="ARBA" id="ARBA00010062"/>
    </source>
</evidence>
<evidence type="ECO:0000259" key="4">
    <source>
        <dbReference type="Pfam" id="PF13458"/>
    </source>
</evidence>
<comment type="similarity">
    <text evidence="1">Belongs to the leucine-binding protein family.</text>
</comment>
<evidence type="ECO:0000313" key="5">
    <source>
        <dbReference type="EMBL" id="MTE01720.1"/>
    </source>
</evidence>
<keyword evidence="3" id="KW-0029">Amino-acid transport</keyword>
<evidence type="ECO:0000256" key="2">
    <source>
        <dbReference type="ARBA" id="ARBA00022729"/>
    </source>
</evidence>
<dbReference type="GO" id="GO:0006865">
    <property type="term" value="P:amino acid transport"/>
    <property type="evidence" value="ECO:0007669"/>
    <property type="project" value="UniProtKB-KW"/>
</dbReference>
<evidence type="ECO:0000313" key="6">
    <source>
        <dbReference type="Proteomes" id="UP000481417"/>
    </source>
</evidence>